<protein>
    <submittedName>
        <fullName evidence="2">Uncharacterized protein</fullName>
    </submittedName>
</protein>
<feature type="transmembrane region" description="Helical" evidence="1">
    <location>
        <begin position="12"/>
        <end position="37"/>
    </location>
</feature>
<dbReference type="RefSeq" id="WP_260470099.1">
    <property type="nucleotide sequence ID" value="NZ_FNAR01000028.1"/>
</dbReference>
<organism evidence="2 3">
    <name type="scientific">Bhargavaea beijingensis</name>
    <dbReference type="NCBI Taxonomy" id="426756"/>
    <lineage>
        <taxon>Bacteria</taxon>
        <taxon>Bacillati</taxon>
        <taxon>Bacillota</taxon>
        <taxon>Bacilli</taxon>
        <taxon>Bacillales</taxon>
        <taxon>Caryophanaceae</taxon>
        <taxon>Bhargavaea</taxon>
    </lineage>
</organism>
<accession>A0A1G7GNV8</accession>
<reference evidence="2 3" key="1">
    <citation type="submission" date="2016-10" db="EMBL/GenBank/DDBJ databases">
        <authorList>
            <person name="de Groot N.N."/>
        </authorList>
    </citation>
    <scope>NUCLEOTIDE SEQUENCE [LARGE SCALE GENOMIC DNA]</scope>
    <source>
        <strain evidence="2 3">CGMCC 1.6762</strain>
    </source>
</reference>
<keyword evidence="1" id="KW-1133">Transmembrane helix</keyword>
<dbReference type="AlphaFoldDB" id="A0A1G7GNV8"/>
<proteinExistence type="predicted"/>
<keyword evidence="1" id="KW-0812">Transmembrane</keyword>
<evidence type="ECO:0000256" key="1">
    <source>
        <dbReference type="SAM" id="Phobius"/>
    </source>
</evidence>
<evidence type="ECO:0000313" key="3">
    <source>
        <dbReference type="Proteomes" id="UP000198823"/>
    </source>
</evidence>
<dbReference type="Proteomes" id="UP000198823">
    <property type="component" value="Unassembled WGS sequence"/>
</dbReference>
<evidence type="ECO:0000313" key="2">
    <source>
        <dbReference type="EMBL" id="SDE89835.1"/>
    </source>
</evidence>
<sequence>MTGMTSRQTQSRLVDLLFFLLGSLYVAGIAALLIYVISKMVSFF</sequence>
<keyword evidence="1" id="KW-0472">Membrane</keyword>
<name>A0A1G7GNV8_9BACL</name>
<dbReference type="EMBL" id="FNAR01000028">
    <property type="protein sequence ID" value="SDE89835.1"/>
    <property type="molecule type" value="Genomic_DNA"/>
</dbReference>
<gene>
    <name evidence="2" type="ORF">SAMN04488126_12810</name>
</gene>